<dbReference type="GO" id="GO:0140664">
    <property type="term" value="F:ATP-dependent DNA damage sensor activity"/>
    <property type="evidence" value="ECO:0007669"/>
    <property type="project" value="InterPro"/>
</dbReference>
<dbReference type="SMART" id="SM00534">
    <property type="entry name" value="MUTSac"/>
    <property type="match status" value="1"/>
</dbReference>
<dbReference type="GO" id="GO:0005829">
    <property type="term" value="C:cytosol"/>
    <property type="evidence" value="ECO:0007669"/>
    <property type="project" value="TreeGrafter"/>
</dbReference>
<dbReference type="AlphaFoldDB" id="A0A174EYB4"/>
<evidence type="ECO:0000256" key="8">
    <source>
        <dbReference type="ARBA" id="ARBA00024647"/>
    </source>
</evidence>
<dbReference type="InterPro" id="IPR005748">
    <property type="entry name" value="DNA_mismatch_repair_MutS"/>
</dbReference>
<dbReference type="InterPro" id="IPR036678">
    <property type="entry name" value="MutS_con_dom_sf"/>
</dbReference>
<comment type="function">
    <text evidence="8 9">This protein is involved in the repair of mismatches in DNA. It is possible that it carries out the mismatch recognition step. This protein has a weak ATPase activity.</text>
</comment>
<feature type="domain" description="DNA mismatch repair proteins mutS family" evidence="11">
    <location>
        <begin position="719"/>
        <end position="735"/>
    </location>
</feature>
<dbReference type="InterPro" id="IPR000432">
    <property type="entry name" value="DNA_mismatch_repair_MutS_C"/>
</dbReference>
<dbReference type="GO" id="GO:0030983">
    <property type="term" value="F:mismatched DNA binding"/>
    <property type="evidence" value="ECO:0007669"/>
    <property type="project" value="InterPro"/>
</dbReference>
<protein>
    <recommendedName>
        <fullName evidence="2 9">DNA mismatch repair protein MutS</fullName>
    </recommendedName>
</protein>
<reference evidence="12 13" key="1">
    <citation type="submission" date="2015-09" db="EMBL/GenBank/DDBJ databases">
        <authorList>
            <consortium name="Pathogen Informatics"/>
        </authorList>
    </citation>
    <scope>NUCLEOTIDE SEQUENCE [LARGE SCALE GENOMIC DNA]</scope>
    <source>
        <strain evidence="12 13">2789STDY5608840</strain>
    </source>
</reference>
<dbReference type="Gene3D" id="3.40.1170.10">
    <property type="entry name" value="DNA repair protein MutS, domain I"/>
    <property type="match status" value="1"/>
</dbReference>
<sequence>MILCRKTVIFAKITQLFTLNKEEKERTVNEEEIVLTPMMKQFLDLKAQHPDAVMLFRCGDFYETYSTDAIVASEILGITLTKRANGKGKTIEMAGFPHHALDTYLPKLVRAGKRVAICDQLEDPKMTKKLVKRGITELVTPGVSINDNVLNYKENNFLAAVHFGKASCGVAFLDISTGEFLTAEGPFDYVDKLLNNFGPKEILFERGKRLMFEGNFGSKFFTFELDDWVFTETTAREKLLKHFETKNLKGFGVEHLKNGIIASGAILQYLTMTQHTQIGHITSLSRIEEDKYVRLDKFTVRSLELIGNMNDGGSSLLNVIDRTISPMGARLLKRWMVFPLKDKKPIDERLNVVEYFFRQPDFKAVIEEQLHLIGDLERIISKVAVGRVSPREVVQLKVALQAIEPIKLACIQADNASLNQIGEQLNLCVTIRDRIAKEIKNDPPLAVNKGGVIQDGVNADLDELRRISYSGKDYLLQIQQRESELTGIPSLKVAYNNVFGYYIEVRNVHKDKVPKEWIRKQTLVNAERYITQELKEYEEKILGAEDKILILETQLYTDLVQALMEFIPQIQINANQIARLDCLLSFANVARENRYIRPIIEDNDVLDIRQGRHPVIEKQLPIGEKYIANDVMLDSDTQQIIIITGPNMAGKSALLRQTALITLLAQIGSFVPAESAHIGLVDKIFTRVGASDNISVGESTFMVEMNEAADILNNVSSRSLVLFDELGRGTSTYDGISIAWAIVEYIHEHPKAKARTLFATHYHELNEMEKSFKRIKNYNVSVKEVDNKVIFLRKLERGGSEHSFGIHVAKMAGMPKSIVKRANEILKQLESDNRQQGIAGKPLAEVSENRGGMQLSFFQLDDPILCQIRDEILNLDVNNLTPIEALNKLNDIKKIVRGK</sequence>
<evidence type="ECO:0000256" key="10">
    <source>
        <dbReference type="RuleBase" id="RU003756"/>
    </source>
</evidence>
<dbReference type="EMBL" id="CYZH01000009">
    <property type="protein sequence ID" value="CUO40985.1"/>
    <property type="molecule type" value="Genomic_DNA"/>
</dbReference>
<dbReference type="Proteomes" id="UP000095517">
    <property type="component" value="Unassembled WGS sequence"/>
</dbReference>
<dbReference type="Gene3D" id="3.40.50.300">
    <property type="entry name" value="P-loop containing nucleotide triphosphate hydrolases"/>
    <property type="match status" value="1"/>
</dbReference>
<dbReference type="InterPro" id="IPR016151">
    <property type="entry name" value="DNA_mismatch_repair_MutS_N"/>
</dbReference>
<dbReference type="InterPro" id="IPR007696">
    <property type="entry name" value="DNA_mismatch_repair_MutS_core"/>
</dbReference>
<dbReference type="Pfam" id="PF01624">
    <property type="entry name" value="MutS_I"/>
    <property type="match status" value="1"/>
</dbReference>
<dbReference type="Pfam" id="PF05190">
    <property type="entry name" value="MutS_IV"/>
    <property type="match status" value="1"/>
</dbReference>
<dbReference type="InterPro" id="IPR036187">
    <property type="entry name" value="DNA_mismatch_repair_MutS_sf"/>
</dbReference>
<dbReference type="InterPro" id="IPR045076">
    <property type="entry name" value="MutS"/>
</dbReference>
<dbReference type="FunFam" id="3.40.1170.10:FF:000001">
    <property type="entry name" value="DNA mismatch repair protein MutS"/>
    <property type="match status" value="1"/>
</dbReference>
<dbReference type="SUPFAM" id="SSF52540">
    <property type="entry name" value="P-loop containing nucleoside triphosphate hydrolases"/>
    <property type="match status" value="1"/>
</dbReference>
<dbReference type="InterPro" id="IPR017261">
    <property type="entry name" value="DNA_mismatch_repair_MutS/MSH"/>
</dbReference>
<dbReference type="Pfam" id="PF00488">
    <property type="entry name" value="MutS_V"/>
    <property type="match status" value="1"/>
</dbReference>
<dbReference type="NCBIfam" id="NF003810">
    <property type="entry name" value="PRK05399.1"/>
    <property type="match status" value="1"/>
</dbReference>
<keyword evidence="4 9" id="KW-0227">DNA damage</keyword>
<evidence type="ECO:0000313" key="12">
    <source>
        <dbReference type="EMBL" id="CUO40985.1"/>
    </source>
</evidence>
<dbReference type="PIRSF" id="PIRSF037677">
    <property type="entry name" value="DNA_mis_repair_Msh6"/>
    <property type="match status" value="1"/>
</dbReference>
<dbReference type="STRING" id="338188.ERS852397_01961"/>
<dbReference type="Pfam" id="PF05192">
    <property type="entry name" value="MutS_III"/>
    <property type="match status" value="1"/>
</dbReference>
<dbReference type="InterPro" id="IPR007695">
    <property type="entry name" value="DNA_mismatch_repair_MutS-lik_N"/>
</dbReference>
<evidence type="ECO:0000256" key="7">
    <source>
        <dbReference type="ARBA" id="ARBA00023204"/>
    </source>
</evidence>
<feature type="binding site" evidence="9">
    <location>
        <begin position="645"/>
        <end position="652"/>
    </location>
    <ligand>
        <name>ATP</name>
        <dbReference type="ChEBI" id="CHEBI:30616"/>
    </ligand>
</feature>
<evidence type="ECO:0000259" key="11">
    <source>
        <dbReference type="PROSITE" id="PS00486"/>
    </source>
</evidence>
<dbReference type="GO" id="GO:0003684">
    <property type="term" value="F:damaged DNA binding"/>
    <property type="evidence" value="ECO:0007669"/>
    <property type="project" value="UniProtKB-UniRule"/>
</dbReference>
<gene>
    <name evidence="12" type="primary">mutS_1</name>
    <name evidence="9" type="synonym">mutS</name>
    <name evidence="12" type="ORF">ERS852397_01961</name>
</gene>
<dbReference type="SUPFAM" id="SSF53150">
    <property type="entry name" value="DNA repair protein MutS, domain II"/>
    <property type="match status" value="1"/>
</dbReference>
<evidence type="ECO:0000256" key="1">
    <source>
        <dbReference type="ARBA" id="ARBA00006271"/>
    </source>
</evidence>
<evidence type="ECO:0000256" key="4">
    <source>
        <dbReference type="ARBA" id="ARBA00022763"/>
    </source>
</evidence>
<dbReference type="SMART" id="SM00533">
    <property type="entry name" value="MUTSd"/>
    <property type="match status" value="1"/>
</dbReference>
<evidence type="ECO:0000313" key="13">
    <source>
        <dbReference type="Proteomes" id="UP000095517"/>
    </source>
</evidence>
<evidence type="ECO:0000256" key="5">
    <source>
        <dbReference type="ARBA" id="ARBA00022840"/>
    </source>
</evidence>
<dbReference type="HAMAP" id="MF_00096">
    <property type="entry name" value="MutS"/>
    <property type="match status" value="1"/>
</dbReference>
<organism evidence="12 13">
    <name type="scientific">Bacteroides finegoldii</name>
    <dbReference type="NCBI Taxonomy" id="338188"/>
    <lineage>
        <taxon>Bacteria</taxon>
        <taxon>Pseudomonadati</taxon>
        <taxon>Bacteroidota</taxon>
        <taxon>Bacteroidia</taxon>
        <taxon>Bacteroidales</taxon>
        <taxon>Bacteroidaceae</taxon>
        <taxon>Bacteroides</taxon>
    </lineage>
</organism>
<accession>A0A174EYB4</accession>
<comment type="similarity">
    <text evidence="1 9 10">Belongs to the DNA mismatch repair MutS family.</text>
</comment>
<name>A0A174EYB4_9BACE</name>
<keyword evidence="5 9" id="KW-0067">ATP-binding</keyword>
<evidence type="ECO:0000256" key="3">
    <source>
        <dbReference type="ARBA" id="ARBA00022741"/>
    </source>
</evidence>
<keyword evidence="6 9" id="KW-0238">DNA-binding</keyword>
<keyword evidence="7 9" id="KW-0234">DNA repair</keyword>
<dbReference type="InterPro" id="IPR007860">
    <property type="entry name" value="DNA_mmatch_repair_MutS_con_dom"/>
</dbReference>
<dbReference type="Pfam" id="PF05188">
    <property type="entry name" value="MutS_II"/>
    <property type="match status" value="1"/>
</dbReference>
<dbReference type="CDD" id="cd03284">
    <property type="entry name" value="ABC_MutS1"/>
    <property type="match status" value="1"/>
</dbReference>
<dbReference type="GO" id="GO:0006298">
    <property type="term" value="P:mismatch repair"/>
    <property type="evidence" value="ECO:0007669"/>
    <property type="project" value="UniProtKB-UniRule"/>
</dbReference>
<dbReference type="Gene3D" id="1.10.1420.10">
    <property type="match status" value="2"/>
</dbReference>
<dbReference type="PROSITE" id="PS00486">
    <property type="entry name" value="DNA_MISMATCH_REPAIR_2"/>
    <property type="match status" value="1"/>
</dbReference>
<dbReference type="SUPFAM" id="SSF55271">
    <property type="entry name" value="DNA repair protein MutS, domain I"/>
    <property type="match status" value="1"/>
</dbReference>
<dbReference type="InterPro" id="IPR007861">
    <property type="entry name" value="DNA_mismatch_repair_MutS_clamp"/>
</dbReference>
<dbReference type="PANTHER" id="PTHR11361">
    <property type="entry name" value="DNA MISMATCH REPAIR PROTEIN MUTS FAMILY MEMBER"/>
    <property type="match status" value="1"/>
</dbReference>
<dbReference type="Gene3D" id="3.30.420.110">
    <property type="entry name" value="MutS, connector domain"/>
    <property type="match status" value="1"/>
</dbReference>
<proteinExistence type="inferred from homology"/>
<keyword evidence="3 9" id="KW-0547">Nucleotide-binding</keyword>
<evidence type="ECO:0000256" key="2">
    <source>
        <dbReference type="ARBA" id="ARBA00021982"/>
    </source>
</evidence>
<dbReference type="NCBIfam" id="TIGR01070">
    <property type="entry name" value="mutS1"/>
    <property type="match status" value="1"/>
</dbReference>
<dbReference type="GO" id="GO:0005524">
    <property type="term" value="F:ATP binding"/>
    <property type="evidence" value="ECO:0007669"/>
    <property type="project" value="UniProtKB-UniRule"/>
</dbReference>
<dbReference type="FunFam" id="1.10.1420.10:FF:000002">
    <property type="entry name" value="DNA mismatch repair protein MutS"/>
    <property type="match status" value="1"/>
</dbReference>
<dbReference type="PANTHER" id="PTHR11361:SF34">
    <property type="entry name" value="DNA MISMATCH REPAIR PROTEIN MSH1, MITOCHONDRIAL"/>
    <property type="match status" value="1"/>
</dbReference>
<evidence type="ECO:0000256" key="6">
    <source>
        <dbReference type="ARBA" id="ARBA00023125"/>
    </source>
</evidence>
<dbReference type="InterPro" id="IPR027417">
    <property type="entry name" value="P-loop_NTPase"/>
</dbReference>
<dbReference type="SUPFAM" id="SSF48334">
    <property type="entry name" value="DNA repair protein MutS, domain III"/>
    <property type="match status" value="1"/>
</dbReference>
<evidence type="ECO:0000256" key="9">
    <source>
        <dbReference type="HAMAP-Rule" id="MF_00096"/>
    </source>
</evidence>